<dbReference type="AlphaFoldDB" id="A0A0A9C975"/>
<dbReference type="EMBL" id="GBRH01225026">
    <property type="protein sequence ID" value="JAD72869.1"/>
    <property type="molecule type" value="Transcribed_RNA"/>
</dbReference>
<reference evidence="1" key="2">
    <citation type="journal article" date="2015" name="Data Brief">
        <title>Shoot transcriptome of the giant reed, Arundo donax.</title>
        <authorList>
            <person name="Barrero R.A."/>
            <person name="Guerrero F.D."/>
            <person name="Moolhuijzen P."/>
            <person name="Goolsby J.A."/>
            <person name="Tidwell J."/>
            <person name="Bellgard S.E."/>
            <person name="Bellgard M.I."/>
        </authorList>
    </citation>
    <scope>NUCLEOTIDE SEQUENCE</scope>
    <source>
        <tissue evidence="1">Shoot tissue taken approximately 20 cm above the soil surface</tissue>
    </source>
</reference>
<reference evidence="1" key="1">
    <citation type="submission" date="2014-09" db="EMBL/GenBank/DDBJ databases">
        <authorList>
            <person name="Magalhaes I.L.F."/>
            <person name="Oliveira U."/>
            <person name="Santos F.R."/>
            <person name="Vidigal T.H.D.A."/>
            <person name="Brescovit A.D."/>
            <person name="Santos A.J."/>
        </authorList>
    </citation>
    <scope>NUCLEOTIDE SEQUENCE</scope>
    <source>
        <tissue evidence="1">Shoot tissue taken approximately 20 cm above the soil surface</tissue>
    </source>
</reference>
<organism evidence="1">
    <name type="scientific">Arundo donax</name>
    <name type="common">Giant reed</name>
    <name type="synonym">Donax arundinaceus</name>
    <dbReference type="NCBI Taxonomy" id="35708"/>
    <lineage>
        <taxon>Eukaryota</taxon>
        <taxon>Viridiplantae</taxon>
        <taxon>Streptophyta</taxon>
        <taxon>Embryophyta</taxon>
        <taxon>Tracheophyta</taxon>
        <taxon>Spermatophyta</taxon>
        <taxon>Magnoliopsida</taxon>
        <taxon>Liliopsida</taxon>
        <taxon>Poales</taxon>
        <taxon>Poaceae</taxon>
        <taxon>PACMAD clade</taxon>
        <taxon>Arundinoideae</taxon>
        <taxon>Arundineae</taxon>
        <taxon>Arundo</taxon>
    </lineage>
</organism>
<proteinExistence type="predicted"/>
<accession>A0A0A9C975</accession>
<sequence>MPLTTSSKFVRYHVLSLKVHFPY</sequence>
<name>A0A0A9C975_ARUDO</name>
<evidence type="ECO:0000313" key="1">
    <source>
        <dbReference type="EMBL" id="JAD72869.1"/>
    </source>
</evidence>
<protein>
    <submittedName>
        <fullName evidence="1">Uncharacterized protein</fullName>
    </submittedName>
</protein>